<evidence type="ECO:0000256" key="2">
    <source>
        <dbReference type="ARBA" id="ARBA00007838"/>
    </source>
</evidence>
<evidence type="ECO:0000256" key="4">
    <source>
        <dbReference type="ARBA" id="ARBA00023235"/>
    </source>
</evidence>
<feature type="region of interest" description="Disordered" evidence="7">
    <location>
        <begin position="244"/>
        <end position="337"/>
    </location>
</feature>
<dbReference type="Proteomes" id="UP001388673">
    <property type="component" value="Unassembled WGS sequence"/>
</dbReference>
<feature type="compositionally biased region" description="Acidic residues" evidence="7">
    <location>
        <begin position="88"/>
        <end position="100"/>
    </location>
</feature>
<comment type="caution">
    <text evidence="9">The sequence shown here is derived from an EMBL/GenBank/DDBJ whole genome shotgun (WGS) entry which is preliminary data.</text>
</comment>
<keyword evidence="10" id="KW-1185">Reference proteome</keyword>
<dbReference type="GO" id="GO:0005730">
    <property type="term" value="C:nucleolus"/>
    <property type="evidence" value="ECO:0007669"/>
    <property type="project" value="TreeGrafter"/>
</dbReference>
<dbReference type="PANTHER" id="PTHR43811">
    <property type="entry name" value="FKBP-TYPE PEPTIDYL-PROLYL CIS-TRANS ISOMERASE FKPA"/>
    <property type="match status" value="1"/>
</dbReference>
<evidence type="ECO:0000313" key="10">
    <source>
        <dbReference type="Proteomes" id="UP001388673"/>
    </source>
</evidence>
<evidence type="ECO:0000256" key="7">
    <source>
        <dbReference type="SAM" id="MobiDB-lite"/>
    </source>
</evidence>
<dbReference type="Pfam" id="PF17800">
    <property type="entry name" value="NPL"/>
    <property type="match status" value="1"/>
</dbReference>
<dbReference type="KEGG" id="kne:92180995"/>
<dbReference type="Pfam" id="PF00254">
    <property type="entry name" value="FKBP_C"/>
    <property type="match status" value="1"/>
</dbReference>
<dbReference type="InterPro" id="IPR023566">
    <property type="entry name" value="PPIase_Fpr3/Fpr4-like"/>
</dbReference>
<organism evidence="9 10">
    <name type="scientific">Kwoniella newhampshirensis</name>
    <dbReference type="NCBI Taxonomy" id="1651941"/>
    <lineage>
        <taxon>Eukaryota</taxon>
        <taxon>Fungi</taxon>
        <taxon>Dikarya</taxon>
        <taxon>Basidiomycota</taxon>
        <taxon>Agaricomycotina</taxon>
        <taxon>Tremellomycetes</taxon>
        <taxon>Tremellales</taxon>
        <taxon>Cryptococcaceae</taxon>
        <taxon>Kwoniella</taxon>
    </lineage>
</organism>
<evidence type="ECO:0000256" key="5">
    <source>
        <dbReference type="PIRNR" id="PIRNR001473"/>
    </source>
</evidence>
<gene>
    <name evidence="9" type="ORF">IAR55_003737</name>
</gene>
<evidence type="ECO:0000313" key="9">
    <source>
        <dbReference type="EMBL" id="KAK8853036.1"/>
    </source>
</evidence>
<dbReference type="InterPro" id="IPR046357">
    <property type="entry name" value="PPIase_dom_sf"/>
</dbReference>
<dbReference type="PIRSF" id="PIRSF001473">
    <property type="entry name" value="FK506-bp_FPR3"/>
    <property type="match status" value="1"/>
</dbReference>
<keyword evidence="4 5" id="KW-0413">Isomerase</keyword>
<dbReference type="EMBL" id="JBCAWK010000007">
    <property type="protein sequence ID" value="KAK8853036.1"/>
    <property type="molecule type" value="Genomic_DNA"/>
</dbReference>
<feature type="region of interest" description="Disordered" evidence="7">
    <location>
        <begin position="202"/>
        <end position="229"/>
    </location>
</feature>
<comment type="catalytic activity">
    <reaction evidence="1 5 6">
        <text>[protein]-peptidylproline (omega=180) = [protein]-peptidylproline (omega=0)</text>
        <dbReference type="Rhea" id="RHEA:16237"/>
        <dbReference type="Rhea" id="RHEA-COMP:10747"/>
        <dbReference type="Rhea" id="RHEA-COMP:10748"/>
        <dbReference type="ChEBI" id="CHEBI:83833"/>
        <dbReference type="ChEBI" id="CHEBI:83834"/>
        <dbReference type="EC" id="5.2.1.8"/>
    </reaction>
</comment>
<feature type="region of interest" description="Disordered" evidence="7">
    <location>
        <begin position="52"/>
        <end position="153"/>
    </location>
</feature>
<name>A0AAW0YKW0_9TREE</name>
<comment type="similarity">
    <text evidence="2">Belongs to the FKBP-type PPIase family. FKBP3/4 subfamily.</text>
</comment>
<feature type="compositionally biased region" description="Basic and acidic residues" evidence="7">
    <location>
        <begin position="101"/>
        <end position="115"/>
    </location>
</feature>
<dbReference type="SUPFAM" id="SSF54534">
    <property type="entry name" value="FKBP-like"/>
    <property type="match status" value="1"/>
</dbReference>
<dbReference type="EC" id="5.2.1.8" evidence="5"/>
<protein>
    <recommendedName>
        <fullName evidence="5">FK506-binding protein</fullName>
        <ecNumber evidence="5">5.2.1.8</ecNumber>
    </recommendedName>
</protein>
<feature type="compositionally biased region" description="Acidic residues" evidence="7">
    <location>
        <begin position="60"/>
        <end position="79"/>
    </location>
</feature>
<dbReference type="GO" id="GO:0000785">
    <property type="term" value="C:chromatin"/>
    <property type="evidence" value="ECO:0007669"/>
    <property type="project" value="TreeGrafter"/>
</dbReference>
<dbReference type="InterPro" id="IPR041232">
    <property type="entry name" value="NPL"/>
</dbReference>
<evidence type="ECO:0000259" key="8">
    <source>
        <dbReference type="PROSITE" id="PS50059"/>
    </source>
</evidence>
<dbReference type="FunFam" id="3.10.50.40:FF:000006">
    <property type="entry name" value="Peptidyl-prolyl cis-trans isomerase"/>
    <property type="match status" value="1"/>
</dbReference>
<proteinExistence type="inferred from homology"/>
<dbReference type="InterPro" id="IPR001179">
    <property type="entry name" value="PPIase_FKBP_dom"/>
</dbReference>
<evidence type="ECO:0000256" key="1">
    <source>
        <dbReference type="ARBA" id="ARBA00000971"/>
    </source>
</evidence>
<dbReference type="Gene3D" id="2.60.120.340">
    <property type="entry name" value="Nucleoplasmin core domain"/>
    <property type="match status" value="1"/>
</dbReference>
<dbReference type="PROSITE" id="PS50059">
    <property type="entry name" value="FKBP_PPIASE"/>
    <property type="match status" value="1"/>
</dbReference>
<accession>A0AAW0YKW0</accession>
<feature type="domain" description="PPIase FKBP-type" evidence="8">
    <location>
        <begin position="358"/>
        <end position="444"/>
    </location>
</feature>
<evidence type="ECO:0000256" key="6">
    <source>
        <dbReference type="PROSITE-ProRule" id="PRU00277"/>
    </source>
</evidence>
<evidence type="ECO:0000256" key="3">
    <source>
        <dbReference type="ARBA" id="ARBA00023110"/>
    </source>
</evidence>
<dbReference type="GeneID" id="92180995"/>
<dbReference type="PANTHER" id="PTHR43811:SF19">
    <property type="entry name" value="39 KDA FK506-BINDING NUCLEAR PROTEIN"/>
    <property type="match status" value="1"/>
</dbReference>
<dbReference type="GO" id="GO:0003755">
    <property type="term" value="F:peptidyl-prolyl cis-trans isomerase activity"/>
    <property type="evidence" value="ECO:0007669"/>
    <property type="project" value="UniProtKB-KW"/>
</dbReference>
<keyword evidence="3 5" id="KW-0697">Rotamase</keyword>
<sequence>MAVKMNLWSLTLLPGEKYPIYVRRDFQITNAALGEELRSADGRSVIKVTHNPIPAAALDSDSESDYDSEDDEELDSEEEAALRAEYGLDSDDDDEEEDAEAEAKPKSKKAEKIEVDGEDEDSEEDENFEGGSGDEEDSEDDSEFDSDLDDELEETSVLCSLTAGKIEQASLNLTFVEGEVIVFETTGENAVHLMGNYIDQFPDVDSESDSDSEFSGEDDYSDIYGSDDDDIELDTEEEEAIAKITEIPEEKPAKKALPATEVKPKKAAAVVSESKPAQKRKADAIESPAPKAPAESTEGLSKNQKKKLAKKAKTEETVEKPAPAAKKAETKAPQKRTLPSGLIIEDVKVGDGPVAKTGKRLGMRYIGKLTNGKQFDANTSGKPFSFALGKGEVIRGWDEGLAGMAVGGERRLTIPPQLAYGSQKIPGIPKNSTLKFDVKLVSIN</sequence>
<dbReference type="RefSeq" id="XP_066802222.1">
    <property type="nucleotide sequence ID" value="XM_066946843.1"/>
</dbReference>
<dbReference type="Gene3D" id="3.10.50.40">
    <property type="match status" value="1"/>
</dbReference>
<dbReference type="AlphaFoldDB" id="A0AAW0YKW0"/>
<reference evidence="9 10" key="1">
    <citation type="journal article" date="2024" name="bioRxiv">
        <title>Comparative genomics of Cryptococcus and Kwoniella reveals pathogenesis evolution and contrasting karyotype dynamics via intercentromeric recombination or chromosome fusion.</title>
        <authorList>
            <person name="Coelho M.A."/>
            <person name="David-Palma M."/>
            <person name="Shea T."/>
            <person name="Bowers K."/>
            <person name="McGinley-Smith S."/>
            <person name="Mohammad A.W."/>
            <person name="Gnirke A."/>
            <person name="Yurkov A.M."/>
            <person name="Nowrousian M."/>
            <person name="Sun S."/>
            <person name="Cuomo C.A."/>
            <person name="Heitman J."/>
        </authorList>
    </citation>
    <scope>NUCLEOTIDE SEQUENCE [LARGE SCALE GENOMIC DNA]</scope>
    <source>
        <strain evidence="9 10">CBS 13917</strain>
    </source>
</reference>
<feature type="compositionally biased region" description="Acidic residues" evidence="7">
    <location>
        <begin position="116"/>
        <end position="153"/>
    </location>
</feature>